<dbReference type="EMBL" id="JBHRWI010000070">
    <property type="protein sequence ID" value="MFC3516921.1"/>
    <property type="molecule type" value="Genomic_DNA"/>
</dbReference>
<evidence type="ECO:0000313" key="3">
    <source>
        <dbReference type="Proteomes" id="UP001595764"/>
    </source>
</evidence>
<organism evidence="2 3">
    <name type="scientific">Amycolatopsis halotolerans</name>
    <dbReference type="NCBI Taxonomy" id="330083"/>
    <lineage>
        <taxon>Bacteria</taxon>
        <taxon>Bacillati</taxon>
        <taxon>Actinomycetota</taxon>
        <taxon>Actinomycetes</taxon>
        <taxon>Pseudonocardiales</taxon>
        <taxon>Pseudonocardiaceae</taxon>
        <taxon>Amycolatopsis</taxon>
    </lineage>
</organism>
<evidence type="ECO:0000313" key="2">
    <source>
        <dbReference type="EMBL" id="MFC3516921.1"/>
    </source>
</evidence>
<evidence type="ECO:0000256" key="1">
    <source>
        <dbReference type="SAM" id="MobiDB-lite"/>
    </source>
</evidence>
<gene>
    <name evidence="2" type="ORF">ACFORO_42640</name>
</gene>
<name>A0ABV7QXK1_9PSEU</name>
<proteinExistence type="predicted"/>
<feature type="region of interest" description="Disordered" evidence="1">
    <location>
        <begin position="1"/>
        <end position="43"/>
    </location>
</feature>
<protein>
    <submittedName>
        <fullName evidence="2">Uncharacterized protein</fullName>
    </submittedName>
</protein>
<keyword evidence="3" id="KW-1185">Reference proteome</keyword>
<dbReference type="Pfam" id="PF25690">
    <property type="entry name" value="Phage_gp49"/>
    <property type="match status" value="1"/>
</dbReference>
<sequence length="112" mass="12060">MSEGEWDPFKNPGQPRPASEEPPARDVPVDDQKEGGPELAELPNGNVKVTFKATGGYEAPWVVAEGTAGYLAGLFAIESFDGKISTLMKQAIAIDAYYKKQYVKAAETNPKA</sequence>
<feature type="compositionally biased region" description="Basic and acidic residues" evidence="1">
    <location>
        <begin position="18"/>
        <end position="36"/>
    </location>
</feature>
<comment type="caution">
    <text evidence="2">The sequence shown here is derived from an EMBL/GenBank/DDBJ whole genome shotgun (WGS) entry which is preliminary data.</text>
</comment>
<reference evidence="3" key="1">
    <citation type="journal article" date="2019" name="Int. J. Syst. Evol. Microbiol.">
        <title>The Global Catalogue of Microorganisms (GCM) 10K type strain sequencing project: providing services to taxonomists for standard genome sequencing and annotation.</title>
        <authorList>
            <consortium name="The Broad Institute Genomics Platform"/>
            <consortium name="The Broad Institute Genome Sequencing Center for Infectious Disease"/>
            <person name="Wu L."/>
            <person name="Ma J."/>
        </authorList>
    </citation>
    <scope>NUCLEOTIDE SEQUENCE [LARGE SCALE GENOMIC DNA]</scope>
    <source>
        <strain evidence="3">CGMCC 4.7682</strain>
    </source>
</reference>
<dbReference type="InterPro" id="IPR057999">
    <property type="entry name" value="Gp49"/>
</dbReference>
<dbReference type="Proteomes" id="UP001595764">
    <property type="component" value="Unassembled WGS sequence"/>
</dbReference>
<dbReference type="RefSeq" id="WP_377870219.1">
    <property type="nucleotide sequence ID" value="NZ_JBHMAY010000021.1"/>
</dbReference>
<accession>A0ABV7QXK1</accession>